<sequence>MRWFEQGIPQAIQAAKVNKSVFIVFISGDNDKSREMESFLQSEEVTRLCEESQSVAIKLLSDGNDVKFFSQIYPVVVIPSVFFISDSGMPLEVIGECQSEEDFLSKVKNALQLQAQSTASGGGTTQQPASPAPLPSTPETVAASASSQPPVSGATATDITNEELNQKETLEERVEKAKLLLEQKREEKMRKEAEEARQREIERRNIGQGVQKLREKQKEMDILEAKKELKKEKDEEKLARQRVKEEIERDRLEKAARFGKEKDAQAKAEEALKKKRLAEQQAAEAAELARRSDIARIQFRLSDGSSVTQQFPATEKFAAVNAFISQHTGAQVNLSMAFPRRTFTTEDLNLTLQELQLAPSAVILVIPRSTSTSVVRSSSGLLSVSGITNLLLSPFFFVWKIFSSLFGSTRLAVQTSSTVQTSARGGERNPGSAQKRAASSSRQEGSVRRFRNAQDDENDEDRNTWNGNSTQQM</sequence>
<reference evidence="9" key="1">
    <citation type="submission" date="2020-05" db="UniProtKB">
        <authorList>
            <consortium name="EnsemblMetazoa"/>
        </authorList>
    </citation>
    <scope>IDENTIFICATION</scope>
    <source>
        <strain evidence="9">BB02</strain>
    </source>
</reference>
<evidence type="ECO:0000256" key="1">
    <source>
        <dbReference type="ARBA" id="ARBA00004406"/>
    </source>
</evidence>
<comment type="subcellular location">
    <subcellularLocation>
        <location evidence="1">Endoplasmic reticulum membrane</location>
        <topology evidence="1">Peripheral membrane protein</topology>
    </subcellularLocation>
</comment>
<evidence type="ECO:0000313" key="9">
    <source>
        <dbReference type="EnsemblMetazoa" id="BGLB017715-PB"/>
    </source>
</evidence>
<evidence type="ECO:0000313" key="10">
    <source>
        <dbReference type="Proteomes" id="UP000076420"/>
    </source>
</evidence>
<keyword evidence="2" id="KW-0834">Unfolded protein response</keyword>
<dbReference type="OrthoDB" id="2445133at2759"/>
<evidence type="ECO:0000256" key="2">
    <source>
        <dbReference type="ARBA" id="ARBA00023230"/>
    </source>
</evidence>
<dbReference type="SUPFAM" id="SSF54236">
    <property type="entry name" value="Ubiquitin-like"/>
    <property type="match status" value="1"/>
</dbReference>
<feature type="domain" description="UBX" evidence="8">
    <location>
        <begin position="290"/>
        <end position="365"/>
    </location>
</feature>
<dbReference type="VEuPathDB" id="VectorBase:BGLB017715"/>
<dbReference type="STRING" id="6526.A0A2C9KD53"/>
<protein>
    <recommendedName>
        <fullName evidence="4">UBX domain-containing protein 4</fullName>
    </recommendedName>
    <alternativeName>
        <fullName evidence="5">UBX domain-containing protein 2</fullName>
    </alternativeName>
</protein>
<dbReference type="PROSITE" id="PS50033">
    <property type="entry name" value="UBX"/>
    <property type="match status" value="1"/>
</dbReference>
<feature type="region of interest" description="Disordered" evidence="7">
    <location>
        <begin position="417"/>
        <end position="473"/>
    </location>
</feature>
<evidence type="ECO:0000256" key="5">
    <source>
        <dbReference type="ARBA" id="ARBA00041575"/>
    </source>
</evidence>
<dbReference type="InterPro" id="IPR029071">
    <property type="entry name" value="Ubiquitin-like_domsf"/>
</dbReference>
<evidence type="ECO:0000256" key="3">
    <source>
        <dbReference type="ARBA" id="ARBA00038812"/>
    </source>
</evidence>
<dbReference type="SMART" id="SM00166">
    <property type="entry name" value="UBX"/>
    <property type="match status" value="1"/>
</dbReference>
<dbReference type="Gene3D" id="3.10.20.90">
    <property type="entry name" value="Phosphatidylinositol 3-kinase Catalytic Subunit, Chain A, domain 1"/>
    <property type="match status" value="1"/>
</dbReference>
<dbReference type="GO" id="GO:0036503">
    <property type="term" value="P:ERAD pathway"/>
    <property type="evidence" value="ECO:0007669"/>
    <property type="project" value="TreeGrafter"/>
</dbReference>
<feature type="compositionally biased region" description="Polar residues" evidence="7">
    <location>
        <begin position="464"/>
        <end position="473"/>
    </location>
</feature>
<dbReference type="KEGG" id="bgt:106067475"/>
<dbReference type="GO" id="GO:0005789">
    <property type="term" value="C:endoplasmic reticulum membrane"/>
    <property type="evidence" value="ECO:0007669"/>
    <property type="project" value="UniProtKB-SubCell"/>
</dbReference>
<dbReference type="Pfam" id="PF23187">
    <property type="entry name" value="UBX7_N"/>
    <property type="match status" value="1"/>
</dbReference>
<evidence type="ECO:0000256" key="4">
    <source>
        <dbReference type="ARBA" id="ARBA00040925"/>
    </source>
</evidence>
<accession>A0A2C9KD53</accession>
<dbReference type="EnsemblMetazoa" id="BGLB017715-RC">
    <property type="protein sequence ID" value="BGLB017715-PC"/>
    <property type="gene ID" value="BGLB017715"/>
</dbReference>
<feature type="compositionally biased region" description="Polar residues" evidence="7">
    <location>
        <begin position="148"/>
        <end position="163"/>
    </location>
</feature>
<dbReference type="InterPro" id="IPR036249">
    <property type="entry name" value="Thioredoxin-like_sf"/>
</dbReference>
<comment type="subunit">
    <text evidence="3">Directly interacts with VCP. Interacts with UBQLN1. Forms a complex with VCP and UBQLN1.</text>
</comment>
<dbReference type="EnsemblMetazoa" id="BGLB017715-RB">
    <property type="protein sequence ID" value="BGLB017715-PB"/>
    <property type="gene ID" value="BGLB017715"/>
</dbReference>
<dbReference type="CDD" id="cd16117">
    <property type="entry name" value="UBX_UBXN4"/>
    <property type="match status" value="1"/>
</dbReference>
<dbReference type="Proteomes" id="UP000076420">
    <property type="component" value="Unassembled WGS sequence"/>
</dbReference>
<comment type="function">
    <text evidence="6">Involved in endoplasmic reticulum-associated protein degradation (ERAD). Acts as a platform to recruit both UBQLN1 and VCP to the ER during ERAD.</text>
</comment>
<feature type="compositionally biased region" description="Low complexity" evidence="7">
    <location>
        <begin position="432"/>
        <end position="443"/>
    </location>
</feature>
<dbReference type="AlphaFoldDB" id="A0A2C9KD53"/>
<dbReference type="PANTHER" id="PTHR46424">
    <property type="entry name" value="UBX DOMAIN-CONTAINING PROTEIN 4"/>
    <property type="match status" value="1"/>
</dbReference>
<dbReference type="InterPro" id="IPR001012">
    <property type="entry name" value="UBX_dom"/>
</dbReference>
<feature type="region of interest" description="Disordered" evidence="7">
    <location>
        <begin position="116"/>
        <end position="170"/>
    </location>
</feature>
<gene>
    <name evidence="9" type="primary">106067475</name>
</gene>
<dbReference type="PANTHER" id="PTHR46424:SF1">
    <property type="entry name" value="UBX DOMAIN-CONTAINING PROTEIN 4"/>
    <property type="match status" value="1"/>
</dbReference>
<evidence type="ECO:0000259" key="8">
    <source>
        <dbReference type="PROSITE" id="PS50033"/>
    </source>
</evidence>
<dbReference type="Pfam" id="PF00789">
    <property type="entry name" value="UBX"/>
    <property type="match status" value="1"/>
</dbReference>
<evidence type="ECO:0000256" key="6">
    <source>
        <dbReference type="ARBA" id="ARBA00046062"/>
    </source>
</evidence>
<dbReference type="GO" id="GO:0006986">
    <property type="term" value="P:response to unfolded protein"/>
    <property type="evidence" value="ECO:0007669"/>
    <property type="project" value="UniProtKB-KW"/>
</dbReference>
<feature type="compositionally biased region" description="Polar residues" evidence="7">
    <location>
        <begin position="116"/>
        <end position="129"/>
    </location>
</feature>
<dbReference type="EnsemblMetazoa" id="BGLB017715-RA">
    <property type="protein sequence ID" value="BGLB017715-PA"/>
    <property type="gene ID" value="BGLB017715"/>
</dbReference>
<organism evidence="9 10">
    <name type="scientific">Biomphalaria glabrata</name>
    <name type="common">Bloodfluke planorb</name>
    <name type="synonym">Freshwater snail</name>
    <dbReference type="NCBI Taxonomy" id="6526"/>
    <lineage>
        <taxon>Eukaryota</taxon>
        <taxon>Metazoa</taxon>
        <taxon>Spiralia</taxon>
        <taxon>Lophotrochozoa</taxon>
        <taxon>Mollusca</taxon>
        <taxon>Gastropoda</taxon>
        <taxon>Heterobranchia</taxon>
        <taxon>Euthyneura</taxon>
        <taxon>Panpulmonata</taxon>
        <taxon>Hygrophila</taxon>
        <taxon>Lymnaeoidea</taxon>
        <taxon>Planorbidae</taxon>
        <taxon>Biomphalaria</taxon>
    </lineage>
</organism>
<dbReference type="SUPFAM" id="SSF52833">
    <property type="entry name" value="Thioredoxin-like"/>
    <property type="match status" value="1"/>
</dbReference>
<proteinExistence type="predicted"/>
<dbReference type="VEuPathDB" id="VectorBase:BGLAX_049446"/>
<name>A0A2C9KD53_BIOGL</name>
<evidence type="ECO:0000256" key="7">
    <source>
        <dbReference type="SAM" id="MobiDB-lite"/>
    </source>
</evidence>